<protein>
    <submittedName>
        <fullName evidence="1">Uncharacterized protein</fullName>
    </submittedName>
</protein>
<proteinExistence type="predicted"/>
<comment type="caution">
    <text evidence="1">The sequence shown here is derived from an EMBL/GenBank/DDBJ whole genome shotgun (WGS) entry which is preliminary data.</text>
</comment>
<organism evidence="1 2">
    <name type="scientific">Boeremia exigua</name>
    <dbReference type="NCBI Taxonomy" id="749465"/>
    <lineage>
        <taxon>Eukaryota</taxon>
        <taxon>Fungi</taxon>
        <taxon>Dikarya</taxon>
        <taxon>Ascomycota</taxon>
        <taxon>Pezizomycotina</taxon>
        <taxon>Dothideomycetes</taxon>
        <taxon>Pleosporomycetidae</taxon>
        <taxon>Pleosporales</taxon>
        <taxon>Pleosporineae</taxon>
        <taxon>Didymellaceae</taxon>
        <taxon>Boeremia</taxon>
    </lineage>
</organism>
<evidence type="ECO:0000313" key="2">
    <source>
        <dbReference type="Proteomes" id="UP001153331"/>
    </source>
</evidence>
<sequence>MAAITITSTTTSQVDKTNTPRLAITAKHLAGLDPEWIELWNTHGAHMVRADEISLEDYRKNPGEYSFTYPTCAGPDVFSVKDTQIPVTTPTGEVTVRIYSPVGAGPFPVHLNFHGGGWVLGGLKSEAAWCRHMCNKANIKIIDVDYRMAPEFPFPTSIYDCWDAVKWAIFNSEALNIDPSSVSIGGLSAGGQMSAVLAHFARDEGIELKLHMMIVPATDMRYCEKGLKLDRSNCPYPSVHLFHDVPWGPLGREQWFLKYWLGDDAAEQRKALNNWICTPVLAPSFKNLAPAHIITAEFDLERDEGEFYGELLRKGGNQVTVKRAGVIGLDVALLLAERGYGSHVTIVAEHLPGDTSINYTSPWAGANFSAISGGDANALHWDRLGYAKMMKLAEEHGTEACISKTPSYEYWDEMPSSTKIESMAEYLQDFRILTKTEIPKGCQFGVTFTTITVNAPRYIQYLYRVLKQQYGVTFIREKLPDIKAAFSNPATRVVFNCTGNGARSLQGVQDSKCYPTRGQILLTRAPQIAKNVMRHGKDYETYIIPRPQSNGNVILGGFMQKGVGTGDTFSSESESIVERTTTLLPELLSGMEVLAAFSGLRPSREGGARVERTSIQLEGSKRGVLVHNYGAGGTGFQAGFGMAQEAISTVNDVLSSLPQQLSRL</sequence>
<evidence type="ECO:0000313" key="1">
    <source>
        <dbReference type="EMBL" id="KAJ8117657.1"/>
    </source>
</evidence>
<name>A0ACC2IRH8_9PLEO</name>
<keyword evidence="2" id="KW-1185">Reference proteome</keyword>
<dbReference type="EMBL" id="JAPHNI010000045">
    <property type="protein sequence ID" value="KAJ8117657.1"/>
    <property type="molecule type" value="Genomic_DNA"/>
</dbReference>
<accession>A0ACC2IRH8</accession>
<gene>
    <name evidence="1" type="ORF">OPT61_g1204</name>
</gene>
<reference evidence="1" key="1">
    <citation type="submission" date="2022-11" db="EMBL/GenBank/DDBJ databases">
        <title>Genome Sequence of Boeremia exigua.</title>
        <authorList>
            <person name="Buettner E."/>
        </authorList>
    </citation>
    <scope>NUCLEOTIDE SEQUENCE</scope>
    <source>
        <strain evidence="1">CU02</strain>
    </source>
</reference>
<dbReference type="Proteomes" id="UP001153331">
    <property type="component" value="Unassembled WGS sequence"/>
</dbReference>